<feature type="domain" description="ApeA N-terminal" evidence="1">
    <location>
        <begin position="28"/>
        <end position="244"/>
    </location>
</feature>
<comment type="caution">
    <text evidence="2">The sequence shown here is derived from an EMBL/GenBank/DDBJ whole genome shotgun (WGS) entry which is preliminary data.</text>
</comment>
<dbReference type="Pfam" id="PF18862">
    <property type="entry name" value="ApeA_NTD1"/>
    <property type="match status" value="1"/>
</dbReference>
<dbReference type="AlphaFoldDB" id="A0A3D8JR38"/>
<proteinExistence type="predicted"/>
<name>A0A3D8JR38_9BURK</name>
<dbReference type="RefSeq" id="WP_115537264.1">
    <property type="nucleotide sequence ID" value="NZ_QRGA01000021.1"/>
</dbReference>
<dbReference type="InterPro" id="IPR041223">
    <property type="entry name" value="ApeA_NTD"/>
</dbReference>
<gene>
    <name evidence="2" type="ORF">DWV00_30170</name>
</gene>
<reference evidence="2 3" key="1">
    <citation type="submission" date="2018-08" db="EMBL/GenBank/DDBJ databases">
        <title>Paraburkholderia sp. DHOM06 isolated from forest soil.</title>
        <authorList>
            <person name="Gao Z.-H."/>
            <person name="Qiu L.-H."/>
        </authorList>
    </citation>
    <scope>NUCLEOTIDE SEQUENCE [LARGE SCALE GENOMIC DNA]</scope>
    <source>
        <strain evidence="2 3">DHOM06</strain>
    </source>
</reference>
<accession>A0A3D8JR38</accession>
<keyword evidence="3" id="KW-1185">Reference proteome</keyword>
<evidence type="ECO:0000313" key="2">
    <source>
        <dbReference type="EMBL" id="RDU95252.1"/>
    </source>
</evidence>
<dbReference type="Proteomes" id="UP000256838">
    <property type="component" value="Unassembled WGS sequence"/>
</dbReference>
<dbReference type="EMBL" id="QRGA01000021">
    <property type="protein sequence ID" value="RDU95252.1"/>
    <property type="molecule type" value="Genomic_DNA"/>
</dbReference>
<dbReference type="OrthoDB" id="9046428at2"/>
<evidence type="ECO:0000259" key="1">
    <source>
        <dbReference type="Pfam" id="PF18862"/>
    </source>
</evidence>
<organism evidence="2 3">
    <name type="scientific">Trinickia dinghuensis</name>
    <dbReference type="NCBI Taxonomy" id="2291023"/>
    <lineage>
        <taxon>Bacteria</taxon>
        <taxon>Pseudomonadati</taxon>
        <taxon>Pseudomonadota</taxon>
        <taxon>Betaproteobacteria</taxon>
        <taxon>Burkholderiales</taxon>
        <taxon>Burkholderiaceae</taxon>
        <taxon>Trinickia</taxon>
    </lineage>
</organism>
<protein>
    <recommendedName>
        <fullName evidence="1">ApeA N-terminal domain-containing protein</fullName>
    </recommendedName>
</protein>
<sequence length="563" mass="64635">MSANDHGTERKKIDVQLTHEAAGLLGSGKLHYGGNRWARVNFSLSQGVPAALAEGSRIDLVKAVTEDGQVFSLCACKVQDFSLYADYVIEADLNSTRFDSISVRYHDVSEWFLHWQNIDGEVGDMLTWGRVPEAIDVTVKTDSDHFGLRSEIIGSRRQQGEDVVLHERVEFVFTAKDNPFDLDDLKAKSHELSCLLSILMMYPATIAAIKVSQGSEHYVRVHFPTSVRPERDLQDSGFWLRCFIQQPWLDGMWQSIADRYYQSRYRKVVWSRVAGMLRYEGFWEYKVFGYVSLLDSYLDIRFEGTKPTIQVPPARKKIDRFRRNLATELSALTQDLREQVVDIASRSFASIDDSFEDRYRKAVAEMDTDIAKMVNLSDEDFRFIREIRNKIAHGDDHGLEADEFPRVVRTEGKIALLLTYFAFLDLGITTEKFVKCLGSTHNSLRFAAMLDNIHLSRVNRTAEFFPVTMERLEHFRAIKSLRVYGCCVQNADGELEYSEEFTKMYTSWRSDLPRSFGLQTPEKIFGLSQDDARMVGEGYFECGEERVPVTHMWIIKHDASKAV</sequence>
<evidence type="ECO:0000313" key="3">
    <source>
        <dbReference type="Proteomes" id="UP000256838"/>
    </source>
</evidence>